<sequence length="99" mass="10898">MTGQNEGMPLDYSPLALQLVDALLELGTPAHIANAFARVPRHRFLPRIFRGEDRTRYDRDTDPAAWLAAAYTDQPSPPRPTTEALAGWACPPPPPAPPR</sequence>
<evidence type="ECO:0000313" key="3">
    <source>
        <dbReference type="Proteomes" id="UP000184452"/>
    </source>
</evidence>
<dbReference type="EMBL" id="FQZK01000022">
    <property type="protein sequence ID" value="SHK53192.1"/>
    <property type="molecule type" value="Genomic_DNA"/>
</dbReference>
<dbReference type="Proteomes" id="UP000184452">
    <property type="component" value="Unassembled WGS sequence"/>
</dbReference>
<evidence type="ECO:0000256" key="1">
    <source>
        <dbReference type="SAM" id="MobiDB-lite"/>
    </source>
</evidence>
<feature type="region of interest" description="Disordered" evidence="1">
    <location>
        <begin position="71"/>
        <end position="99"/>
    </location>
</feature>
<proteinExistence type="predicted"/>
<evidence type="ECO:0000313" key="2">
    <source>
        <dbReference type="EMBL" id="SHK53192.1"/>
    </source>
</evidence>
<name>A0A1M6T830_9ACTN</name>
<feature type="compositionally biased region" description="Pro residues" evidence="1">
    <location>
        <begin position="90"/>
        <end position="99"/>
    </location>
</feature>
<dbReference type="OrthoDB" id="5143400at2"/>
<reference evidence="2 3" key="1">
    <citation type="submission" date="2016-11" db="EMBL/GenBank/DDBJ databases">
        <authorList>
            <person name="Jaros S."/>
            <person name="Januszkiewicz K."/>
            <person name="Wedrychowicz H."/>
        </authorList>
    </citation>
    <scope>NUCLEOTIDE SEQUENCE [LARGE SCALE GENOMIC DNA]</scope>
    <source>
        <strain evidence="2 3">CGMCC 4.5723</strain>
    </source>
</reference>
<organism evidence="2 3">
    <name type="scientific">Nocardiopsis flavescens</name>
    <dbReference type="NCBI Taxonomy" id="758803"/>
    <lineage>
        <taxon>Bacteria</taxon>
        <taxon>Bacillati</taxon>
        <taxon>Actinomycetota</taxon>
        <taxon>Actinomycetes</taxon>
        <taxon>Streptosporangiales</taxon>
        <taxon>Nocardiopsidaceae</taxon>
        <taxon>Nocardiopsis</taxon>
    </lineage>
</organism>
<accession>A0A1M6T830</accession>
<protein>
    <submittedName>
        <fullName evidence="2">Uncharacterized protein</fullName>
    </submittedName>
</protein>
<keyword evidence="3" id="KW-1185">Reference proteome</keyword>
<dbReference type="RefSeq" id="WP_073382842.1">
    <property type="nucleotide sequence ID" value="NZ_FQZK01000022.1"/>
</dbReference>
<dbReference type="STRING" id="758803.SAMN05421803_12283"/>
<gene>
    <name evidence="2" type="ORF">SAMN05421803_12283</name>
</gene>
<dbReference type="AlphaFoldDB" id="A0A1M6T830"/>